<organism evidence="6 7">
    <name type="scientific">Nocardioides humi</name>
    <dbReference type="NCBI Taxonomy" id="449461"/>
    <lineage>
        <taxon>Bacteria</taxon>
        <taxon>Bacillati</taxon>
        <taxon>Actinomycetota</taxon>
        <taxon>Actinomycetes</taxon>
        <taxon>Propionibacteriales</taxon>
        <taxon>Nocardioidaceae</taxon>
        <taxon>Nocardioides</taxon>
    </lineage>
</organism>
<dbReference type="InterPro" id="IPR002745">
    <property type="entry name" value="Ptrans_KptA/Tpt1"/>
</dbReference>
<accession>A0ABN2BZB1</accession>
<dbReference type="EMBL" id="BAAAOR010000059">
    <property type="protein sequence ID" value="GAA1549804.1"/>
    <property type="molecule type" value="Genomic_DNA"/>
</dbReference>
<dbReference type="HAMAP" id="MF_00299">
    <property type="entry name" value="KptA"/>
    <property type="match status" value="1"/>
</dbReference>
<name>A0ABN2BZB1_9ACTN</name>
<keyword evidence="3 5" id="KW-0520">NAD</keyword>
<dbReference type="InterPro" id="IPR042081">
    <property type="entry name" value="RNA_2'-PTrans_C"/>
</dbReference>
<evidence type="ECO:0000313" key="6">
    <source>
        <dbReference type="EMBL" id="GAA1549804.1"/>
    </source>
</evidence>
<comment type="function">
    <text evidence="4 5">Removes the 2'-phosphate from RNA via an intermediate in which the phosphate is ADP-ribosylated by NAD followed by a presumed transesterification to release the RNA and generate ADP-ribose 1''-2''-cyclic phosphate (APPR&gt;P). May function as an ADP-ribosylase.</text>
</comment>
<evidence type="ECO:0000256" key="5">
    <source>
        <dbReference type="HAMAP-Rule" id="MF_00299"/>
    </source>
</evidence>
<gene>
    <name evidence="5" type="primary">kptA</name>
    <name evidence="6" type="ORF">GCM10009788_59390</name>
</gene>
<reference evidence="6 7" key="1">
    <citation type="journal article" date="2019" name="Int. J. Syst. Evol. Microbiol.">
        <title>The Global Catalogue of Microorganisms (GCM) 10K type strain sequencing project: providing services to taxonomists for standard genome sequencing and annotation.</title>
        <authorList>
            <consortium name="The Broad Institute Genomics Platform"/>
            <consortium name="The Broad Institute Genome Sequencing Center for Infectious Disease"/>
            <person name="Wu L."/>
            <person name="Ma J."/>
        </authorList>
    </citation>
    <scope>NUCLEOTIDE SEQUENCE [LARGE SCALE GENOMIC DNA]</scope>
    <source>
        <strain evidence="6 7">JCM 14942</strain>
    </source>
</reference>
<keyword evidence="7" id="KW-1185">Reference proteome</keyword>
<evidence type="ECO:0000313" key="7">
    <source>
        <dbReference type="Proteomes" id="UP001500842"/>
    </source>
</evidence>
<comment type="similarity">
    <text evidence="1 5">Belongs to the KptA/TPT1 family.</text>
</comment>
<evidence type="ECO:0000256" key="1">
    <source>
        <dbReference type="ARBA" id="ARBA00009836"/>
    </source>
</evidence>
<dbReference type="EC" id="2.7.1.-" evidence="5"/>
<dbReference type="InterPro" id="IPR042080">
    <property type="entry name" value="RNA_2'-PTrans_N"/>
</dbReference>
<keyword evidence="2 5" id="KW-0808">Transferase</keyword>
<dbReference type="PANTHER" id="PTHR12684">
    <property type="entry name" value="PUTATIVE PHOSPHOTRANSFERASE"/>
    <property type="match status" value="1"/>
</dbReference>
<comment type="caution">
    <text evidence="6">The sequence shown here is derived from an EMBL/GenBank/DDBJ whole genome shotgun (WGS) entry which is preliminary data.</text>
</comment>
<dbReference type="Pfam" id="PF01885">
    <property type="entry name" value="PTS_2-RNA"/>
    <property type="match status" value="1"/>
</dbReference>
<dbReference type="SUPFAM" id="SSF56399">
    <property type="entry name" value="ADP-ribosylation"/>
    <property type="match status" value="1"/>
</dbReference>
<dbReference type="Proteomes" id="UP001500842">
    <property type="component" value="Unassembled WGS sequence"/>
</dbReference>
<sequence>MTLSGVDLSRAVSQALRHAPWLYELELDEEGWAPVDQLLASLREKGGAWGSVDRDALERMLATATKRRHELDGDRIRALYGHSVPGRIRRRVATPPARLFHGTAPETWAVIQAEGLAPMRRQFVHLSVDRETALMVGRRKSASPVLLLIDAAGAAAAGACFYEGNELVWLTDSVPAGFIKLVE</sequence>
<protein>
    <recommendedName>
        <fullName evidence="5">Probable RNA 2'-phosphotransferase</fullName>
        <ecNumber evidence="5">2.7.1.-</ecNumber>
    </recommendedName>
</protein>
<dbReference type="Gene3D" id="1.10.10.970">
    <property type="entry name" value="RNA 2'-phosphotransferase, Tpt1/KptA family, N-terminal domain"/>
    <property type="match status" value="1"/>
</dbReference>
<dbReference type="InterPro" id="IPR022928">
    <property type="entry name" value="RNA_2'-PTrans_KptA"/>
</dbReference>
<dbReference type="RefSeq" id="WP_219996382.1">
    <property type="nucleotide sequence ID" value="NZ_BAAAOR010000059.1"/>
</dbReference>
<evidence type="ECO:0000256" key="3">
    <source>
        <dbReference type="ARBA" id="ARBA00023027"/>
    </source>
</evidence>
<evidence type="ECO:0000256" key="2">
    <source>
        <dbReference type="ARBA" id="ARBA00022679"/>
    </source>
</evidence>
<evidence type="ECO:0000256" key="4">
    <source>
        <dbReference type="ARBA" id="ARBA00025212"/>
    </source>
</evidence>
<dbReference type="PANTHER" id="PTHR12684:SF2">
    <property type="entry name" value="TRNA 2'-PHOSPHOTRANSFERASE 1"/>
    <property type="match status" value="1"/>
</dbReference>
<proteinExistence type="inferred from homology"/>
<dbReference type="Gene3D" id="3.20.170.30">
    <property type="match status" value="1"/>
</dbReference>